<protein>
    <recommendedName>
        <fullName evidence="4">Glycosyltransferase RgtA/B/C/D-like domain-containing protein</fullName>
    </recommendedName>
</protein>
<evidence type="ECO:0000256" key="1">
    <source>
        <dbReference type="SAM" id="Phobius"/>
    </source>
</evidence>
<organism evidence="2 3">
    <name type="scientific">Blastopirellula marina</name>
    <dbReference type="NCBI Taxonomy" id="124"/>
    <lineage>
        <taxon>Bacteria</taxon>
        <taxon>Pseudomonadati</taxon>
        <taxon>Planctomycetota</taxon>
        <taxon>Planctomycetia</taxon>
        <taxon>Pirellulales</taxon>
        <taxon>Pirellulaceae</taxon>
        <taxon>Blastopirellula</taxon>
    </lineage>
</organism>
<sequence length="549" mass="60836">MDSNTLPSNDAQKPTSNDRFWQRPFFCQWGLPLVMTALSACVLALAAPRIDFHADEAIYLSGVPVNTSNDSGLVFHGAYLASGLGDPTPLSARWASLGFGCLLIFSLTKTLQRLIPSQAMLLAVLVPISIVVSYQGVFTILRVRPEISWVAVTSLACWCLAELRVQKSFVFGSLLLVALFALPMNHLLSVFPAFFLVVYLALFGRQHMGLLFSGCAAGTLGVGFIANRLIRGWILETPVTVLPGLLGGAGHAKPPVKEFLHNVFWNSPQFLNDSAANTNLWDSLVSFPSLASVSHCLVATMFWAIALPLPLLMRTWEARFVASIPLLTLFLFYASGYFNPTYSPILVIYAIGIFCVLAVDPSRHKVIRFAAGSIMVITLLNGSSFLATRVLNHGPASFFEVESELRDQIAQLPADATIVVPERFQSVLGKTHAKNILFKNPLPEHVDLLVLDNYDFEMYRFVPEYEERRSEIEDFIAQASPTSEFDLPVYENERLKNETNDNDRYRVAQGSWFFRNSVQYTVSVFEGQDAAAHTASRELDDPNLTPANR</sequence>
<dbReference type="RefSeq" id="WP_146118774.1">
    <property type="nucleotide sequence ID" value="NZ_PUIB01000024.1"/>
</dbReference>
<dbReference type="AlphaFoldDB" id="A0A2S8F9R7"/>
<comment type="caution">
    <text evidence="2">The sequence shown here is derived from an EMBL/GenBank/DDBJ whole genome shotgun (WGS) entry which is preliminary data.</text>
</comment>
<keyword evidence="1" id="KW-0472">Membrane</keyword>
<feature type="transmembrane region" description="Helical" evidence="1">
    <location>
        <begin position="90"/>
        <end position="107"/>
    </location>
</feature>
<feature type="transmembrane region" description="Helical" evidence="1">
    <location>
        <begin position="208"/>
        <end position="226"/>
    </location>
</feature>
<keyword evidence="1" id="KW-0812">Transmembrane</keyword>
<evidence type="ECO:0008006" key="4">
    <source>
        <dbReference type="Google" id="ProtNLM"/>
    </source>
</evidence>
<feature type="transmembrane region" description="Helical" evidence="1">
    <location>
        <begin position="318"/>
        <end position="335"/>
    </location>
</feature>
<evidence type="ECO:0000313" key="2">
    <source>
        <dbReference type="EMBL" id="PQO28870.1"/>
    </source>
</evidence>
<feature type="transmembrane region" description="Helical" evidence="1">
    <location>
        <begin position="119"/>
        <end position="141"/>
    </location>
</feature>
<feature type="transmembrane region" description="Helical" evidence="1">
    <location>
        <begin position="287"/>
        <end position="306"/>
    </location>
</feature>
<dbReference type="EMBL" id="PUIB01000024">
    <property type="protein sequence ID" value="PQO28870.1"/>
    <property type="molecule type" value="Genomic_DNA"/>
</dbReference>
<dbReference type="OrthoDB" id="250915at2"/>
<keyword evidence="1" id="KW-1133">Transmembrane helix</keyword>
<name>A0A2S8F9R7_9BACT</name>
<dbReference type="Proteomes" id="UP000239388">
    <property type="component" value="Unassembled WGS sequence"/>
</dbReference>
<gene>
    <name evidence="2" type="ORF">C5Y98_24210</name>
</gene>
<proteinExistence type="predicted"/>
<feature type="transmembrane region" description="Helical" evidence="1">
    <location>
        <begin position="29"/>
        <end position="47"/>
    </location>
</feature>
<feature type="transmembrane region" description="Helical" evidence="1">
    <location>
        <begin position="366"/>
        <end position="387"/>
    </location>
</feature>
<feature type="transmembrane region" description="Helical" evidence="1">
    <location>
        <begin position="175"/>
        <end position="202"/>
    </location>
</feature>
<accession>A0A2S8F9R7</accession>
<reference evidence="2 3" key="1">
    <citation type="submission" date="2018-02" db="EMBL/GenBank/DDBJ databases">
        <title>Comparative genomes isolates from brazilian mangrove.</title>
        <authorList>
            <person name="Araujo J.E."/>
            <person name="Taketani R.G."/>
            <person name="Silva M.C.P."/>
            <person name="Loureco M.V."/>
            <person name="Andreote F.D."/>
        </authorList>
    </citation>
    <scope>NUCLEOTIDE SEQUENCE [LARGE SCALE GENOMIC DNA]</scope>
    <source>
        <strain evidence="2 3">NAP PRIS-MGV</strain>
    </source>
</reference>
<feature type="transmembrane region" description="Helical" evidence="1">
    <location>
        <begin position="341"/>
        <end position="359"/>
    </location>
</feature>
<evidence type="ECO:0000313" key="3">
    <source>
        <dbReference type="Proteomes" id="UP000239388"/>
    </source>
</evidence>